<comment type="caution">
    <text evidence="1">The sequence shown here is derived from an EMBL/GenBank/DDBJ whole genome shotgun (WGS) entry which is preliminary data.</text>
</comment>
<protein>
    <submittedName>
        <fullName evidence="1">Uncharacterized protein</fullName>
    </submittedName>
</protein>
<evidence type="ECO:0000313" key="1">
    <source>
        <dbReference type="EMBL" id="KST63528.1"/>
    </source>
</evidence>
<dbReference type="RefSeq" id="WP_058184391.1">
    <property type="nucleotide sequence ID" value="NZ_LMTZ01000137.1"/>
</dbReference>
<accession>A0A0V7ZGA5</accession>
<sequence length="96" mass="11030">MNNNLSAVEIKKIVRKARMYPVVELPESIIFSERLIKGLRFVQSLSCNLLDQKATVSAMRCNGYPREARDLSSMSNSKYQSFLETQFSKQSRRVPV</sequence>
<evidence type="ECO:0000313" key="2">
    <source>
        <dbReference type="Proteomes" id="UP000053372"/>
    </source>
</evidence>
<gene>
    <name evidence="1" type="ORF">BC008_13775</name>
</gene>
<organism evidence="1 2">
    <name type="scientific">Mastigocoleus testarum BC008</name>
    <dbReference type="NCBI Taxonomy" id="371196"/>
    <lineage>
        <taxon>Bacteria</taxon>
        <taxon>Bacillati</taxon>
        <taxon>Cyanobacteriota</taxon>
        <taxon>Cyanophyceae</taxon>
        <taxon>Nostocales</taxon>
        <taxon>Hapalosiphonaceae</taxon>
        <taxon>Mastigocoleus</taxon>
    </lineage>
</organism>
<keyword evidence="2" id="KW-1185">Reference proteome</keyword>
<name>A0A0V7ZGA5_9CYAN</name>
<dbReference type="AlphaFoldDB" id="A0A0V7ZGA5"/>
<proteinExistence type="predicted"/>
<dbReference type="EMBL" id="LMTZ01000137">
    <property type="protein sequence ID" value="KST63528.1"/>
    <property type="molecule type" value="Genomic_DNA"/>
</dbReference>
<dbReference type="Proteomes" id="UP000053372">
    <property type="component" value="Unassembled WGS sequence"/>
</dbReference>
<reference evidence="1 2" key="1">
    <citation type="journal article" date="2015" name="Genome Announc.">
        <title>Draft Genome of the Euendolithic (true boring) Cyanobacterium Mastigocoleus testarum strain BC008.</title>
        <authorList>
            <person name="Guida B.S."/>
            <person name="Garcia-Pichel F."/>
        </authorList>
    </citation>
    <scope>NUCLEOTIDE SEQUENCE [LARGE SCALE GENOMIC DNA]</scope>
    <source>
        <strain evidence="1 2">BC008</strain>
    </source>
</reference>